<accession>A0AAD7FMI6</accession>
<proteinExistence type="predicted"/>
<keyword evidence="2" id="KW-1185">Reference proteome</keyword>
<sequence>MPQLVLRPTIIAAEDVSAGDLNLDPEALSIASKECQRQDWPQHKSTCLLAASFMRDSQAEPPLQHHLRLWTARFNGSLVCATIVALELNAHPSNIDNFGLVINLRPRPHTEAGARFDLVSAVVTPMLQMYTMMGLAAEVTATNGAGNLLGMHMQQREMLKRNTHGQEDFATVLVVAHNEGPHAIPGAVEKEVRFKPIAVQKRMVRSAALTDPTLDWYTSLHFQVQENIPNHTI</sequence>
<name>A0AAD7FMI6_9AGAR</name>
<dbReference type="AlphaFoldDB" id="A0AAD7FMI6"/>
<evidence type="ECO:0000313" key="2">
    <source>
        <dbReference type="Proteomes" id="UP001221142"/>
    </source>
</evidence>
<dbReference type="EMBL" id="JARKIF010000011">
    <property type="protein sequence ID" value="KAJ7627277.1"/>
    <property type="molecule type" value="Genomic_DNA"/>
</dbReference>
<dbReference type="Proteomes" id="UP001221142">
    <property type="component" value="Unassembled WGS sequence"/>
</dbReference>
<reference evidence="1" key="1">
    <citation type="submission" date="2023-03" db="EMBL/GenBank/DDBJ databases">
        <title>Massive genome expansion in bonnet fungi (Mycena s.s.) driven by repeated elements and novel gene families across ecological guilds.</title>
        <authorList>
            <consortium name="Lawrence Berkeley National Laboratory"/>
            <person name="Harder C.B."/>
            <person name="Miyauchi S."/>
            <person name="Viragh M."/>
            <person name="Kuo A."/>
            <person name="Thoen E."/>
            <person name="Andreopoulos B."/>
            <person name="Lu D."/>
            <person name="Skrede I."/>
            <person name="Drula E."/>
            <person name="Henrissat B."/>
            <person name="Morin E."/>
            <person name="Kohler A."/>
            <person name="Barry K."/>
            <person name="LaButti K."/>
            <person name="Morin E."/>
            <person name="Salamov A."/>
            <person name="Lipzen A."/>
            <person name="Mereny Z."/>
            <person name="Hegedus B."/>
            <person name="Baldrian P."/>
            <person name="Stursova M."/>
            <person name="Weitz H."/>
            <person name="Taylor A."/>
            <person name="Grigoriev I.V."/>
            <person name="Nagy L.G."/>
            <person name="Martin F."/>
            <person name="Kauserud H."/>
        </authorList>
    </citation>
    <scope>NUCLEOTIDE SEQUENCE</scope>
    <source>
        <strain evidence="1">9284</strain>
    </source>
</reference>
<evidence type="ECO:0000313" key="1">
    <source>
        <dbReference type="EMBL" id="KAJ7627277.1"/>
    </source>
</evidence>
<organism evidence="1 2">
    <name type="scientific">Roridomyces roridus</name>
    <dbReference type="NCBI Taxonomy" id="1738132"/>
    <lineage>
        <taxon>Eukaryota</taxon>
        <taxon>Fungi</taxon>
        <taxon>Dikarya</taxon>
        <taxon>Basidiomycota</taxon>
        <taxon>Agaricomycotina</taxon>
        <taxon>Agaricomycetes</taxon>
        <taxon>Agaricomycetidae</taxon>
        <taxon>Agaricales</taxon>
        <taxon>Marasmiineae</taxon>
        <taxon>Mycenaceae</taxon>
        <taxon>Roridomyces</taxon>
    </lineage>
</organism>
<dbReference type="Gene3D" id="6.10.140.2220">
    <property type="match status" value="1"/>
</dbReference>
<protein>
    <submittedName>
        <fullName evidence="1">Uncharacterized protein</fullName>
    </submittedName>
</protein>
<gene>
    <name evidence="1" type="ORF">FB45DRAFT_1060026</name>
</gene>
<comment type="caution">
    <text evidence="1">The sequence shown here is derived from an EMBL/GenBank/DDBJ whole genome shotgun (WGS) entry which is preliminary data.</text>
</comment>